<evidence type="ECO:0000256" key="3">
    <source>
        <dbReference type="ARBA" id="ARBA00022491"/>
    </source>
</evidence>
<evidence type="ECO:0000256" key="4">
    <source>
        <dbReference type="ARBA" id="ARBA00023015"/>
    </source>
</evidence>
<reference evidence="8 9" key="1">
    <citation type="submission" date="2015-12" db="EMBL/GenBank/DDBJ databases">
        <title>Draft genome sequence of Mesorhizobium sp. UFLA 01-765, a multitolerant efficient symbiont and plant-growth promoting strain isolated from Zn-mining soil using Leucaena leucocephala as a trap plant.</title>
        <authorList>
            <person name="Rangel W.M."/>
            <person name="Thijs S."/>
            <person name="Longatti S.M."/>
            <person name="Moreira F.M."/>
            <person name="Weyens N."/>
            <person name="Vangronsveld J."/>
            <person name="Van Hamme J.D."/>
            <person name="Bottos E.M."/>
            <person name="Rineau F."/>
        </authorList>
    </citation>
    <scope>NUCLEOTIDE SEQUENCE [LARGE SCALE GENOMIC DNA]</scope>
    <source>
        <strain evidence="8 9">UFLA 01-765</strain>
    </source>
</reference>
<keyword evidence="4" id="KW-0805">Transcription regulation</keyword>
<dbReference type="SUPFAM" id="SSF50118">
    <property type="entry name" value="Cell growth inhibitor/plasmid maintenance toxic component"/>
    <property type="match status" value="1"/>
</dbReference>
<dbReference type="GO" id="GO:0008657">
    <property type="term" value="F:DNA topoisomerase type II (double strand cut, ATP-hydrolyzing) inhibitor activity"/>
    <property type="evidence" value="ECO:0007669"/>
    <property type="project" value="InterPro"/>
</dbReference>
<keyword evidence="5" id="KW-0804">Transcription</keyword>
<comment type="similarity">
    <text evidence="1">Belongs to the CcdB toxin family.</text>
</comment>
<keyword evidence="3" id="KW-0678">Repressor</keyword>
<dbReference type="InterPro" id="IPR002712">
    <property type="entry name" value="CcdB"/>
</dbReference>
<evidence type="ECO:0000313" key="9">
    <source>
        <dbReference type="Proteomes" id="UP000053176"/>
    </source>
</evidence>
<dbReference type="Pfam" id="PF01845">
    <property type="entry name" value="CcdB"/>
    <property type="match status" value="1"/>
</dbReference>
<organism evidence="8 9">
    <name type="scientific">Rhizobium loti</name>
    <name type="common">Mesorhizobium loti</name>
    <dbReference type="NCBI Taxonomy" id="381"/>
    <lineage>
        <taxon>Bacteria</taxon>
        <taxon>Pseudomonadati</taxon>
        <taxon>Pseudomonadota</taxon>
        <taxon>Alphaproteobacteria</taxon>
        <taxon>Hyphomicrobiales</taxon>
        <taxon>Phyllobacteriaceae</taxon>
        <taxon>Mesorhizobium</taxon>
    </lineage>
</organism>
<gene>
    <name evidence="8" type="ORF">AU467_09980</name>
</gene>
<protein>
    <recommendedName>
        <fullName evidence="2">Toxin CcdB</fullName>
    </recommendedName>
    <alternativeName>
        <fullName evidence="7">Cytotoxic protein CcdB</fullName>
    </alternativeName>
    <alternativeName>
        <fullName evidence="6">Protein LetD</fullName>
    </alternativeName>
</protein>
<sequence>MAFRSKNIGSSDGALCVFAAGGIEGAYLLDVQSDLLDNFKTRVVVPLLPLSSAPPPMRKLHPVFEINGRKLVMATHLIATVAATELAENRTNLANHHDEIVAALDMLFQGF</sequence>
<evidence type="ECO:0000313" key="8">
    <source>
        <dbReference type="EMBL" id="KUM23263.1"/>
    </source>
</evidence>
<name>A0A101KLY1_RHILI</name>
<dbReference type="Proteomes" id="UP000053176">
    <property type="component" value="Unassembled WGS sequence"/>
</dbReference>
<dbReference type="EMBL" id="LPWA01000175">
    <property type="protein sequence ID" value="KUM23263.1"/>
    <property type="molecule type" value="Genomic_DNA"/>
</dbReference>
<dbReference type="GO" id="GO:0006276">
    <property type="term" value="P:plasmid maintenance"/>
    <property type="evidence" value="ECO:0007669"/>
    <property type="project" value="InterPro"/>
</dbReference>
<dbReference type="OrthoDB" id="9813510at2"/>
<dbReference type="InterPro" id="IPR011067">
    <property type="entry name" value="Plasmid_toxin/cell-grow_inhib"/>
</dbReference>
<comment type="caution">
    <text evidence="8">The sequence shown here is derived from an EMBL/GenBank/DDBJ whole genome shotgun (WGS) entry which is preliminary data.</text>
</comment>
<evidence type="ECO:0000256" key="1">
    <source>
        <dbReference type="ARBA" id="ARBA00005230"/>
    </source>
</evidence>
<dbReference type="AlphaFoldDB" id="A0A101KLY1"/>
<accession>A0A101KLY1</accession>
<evidence type="ECO:0000256" key="5">
    <source>
        <dbReference type="ARBA" id="ARBA00023163"/>
    </source>
</evidence>
<dbReference type="Gene3D" id="2.30.30.110">
    <property type="match status" value="1"/>
</dbReference>
<proteinExistence type="inferred from homology"/>
<evidence type="ECO:0000256" key="2">
    <source>
        <dbReference type="ARBA" id="ARBA00015075"/>
    </source>
</evidence>
<evidence type="ECO:0000256" key="7">
    <source>
        <dbReference type="ARBA" id="ARBA00033135"/>
    </source>
</evidence>
<evidence type="ECO:0000256" key="6">
    <source>
        <dbReference type="ARBA" id="ARBA00029628"/>
    </source>
</evidence>